<keyword evidence="5" id="KW-1185">Reference proteome</keyword>
<dbReference type="InterPro" id="IPR003593">
    <property type="entry name" value="AAA+_ATPase"/>
</dbReference>
<reference evidence="4" key="1">
    <citation type="journal article" date="2014" name="Int. J. Syst. Evol. Microbiol.">
        <title>Complete genome sequence of Corynebacterium casei LMG S-19264T (=DSM 44701T), isolated from a smear-ripened cheese.</title>
        <authorList>
            <consortium name="US DOE Joint Genome Institute (JGI-PGF)"/>
            <person name="Walter F."/>
            <person name="Albersmeier A."/>
            <person name="Kalinowski J."/>
            <person name="Ruckert C."/>
        </authorList>
    </citation>
    <scope>NUCLEOTIDE SEQUENCE</scope>
    <source>
        <strain evidence="4">CGMCC 1.15760</strain>
    </source>
</reference>
<dbReference type="EMBL" id="BMJT01000001">
    <property type="protein sequence ID" value="GGG10261.1"/>
    <property type="molecule type" value="Genomic_DNA"/>
</dbReference>
<dbReference type="InterPro" id="IPR003439">
    <property type="entry name" value="ABC_transporter-like_ATP-bd"/>
</dbReference>
<dbReference type="SMART" id="SM00382">
    <property type="entry name" value="AAA"/>
    <property type="match status" value="1"/>
</dbReference>
<dbReference type="AlphaFoldDB" id="A0A917FVY9"/>
<keyword evidence="2 4" id="KW-0067">ATP-binding</keyword>
<dbReference type="PROSITE" id="PS50893">
    <property type="entry name" value="ABC_TRANSPORTER_2"/>
    <property type="match status" value="1"/>
</dbReference>
<dbReference type="InterPro" id="IPR017871">
    <property type="entry name" value="ABC_transporter-like_CS"/>
</dbReference>
<accession>A0A917FVY9</accession>
<dbReference type="InterPro" id="IPR015854">
    <property type="entry name" value="ABC_transpr_LolD-like"/>
</dbReference>
<dbReference type="RefSeq" id="WP_188613030.1">
    <property type="nucleotide sequence ID" value="NZ_BMJT01000001.1"/>
</dbReference>
<evidence type="ECO:0000313" key="5">
    <source>
        <dbReference type="Proteomes" id="UP000616608"/>
    </source>
</evidence>
<dbReference type="Proteomes" id="UP000616608">
    <property type="component" value="Unassembled WGS sequence"/>
</dbReference>
<dbReference type="Pfam" id="PF00005">
    <property type="entry name" value="ABC_tran"/>
    <property type="match status" value="1"/>
</dbReference>
<gene>
    <name evidence="4" type="primary">macB2</name>
    <name evidence="4" type="ORF">GCM10007425_00750</name>
</gene>
<proteinExistence type="predicted"/>
<protein>
    <submittedName>
        <fullName evidence="4">Bacteriocin ABC transporter ATP-binding protein</fullName>
    </submittedName>
</protein>
<dbReference type="GO" id="GO:0022857">
    <property type="term" value="F:transmembrane transporter activity"/>
    <property type="evidence" value="ECO:0007669"/>
    <property type="project" value="TreeGrafter"/>
</dbReference>
<evidence type="ECO:0000313" key="4">
    <source>
        <dbReference type="EMBL" id="GGG10261.1"/>
    </source>
</evidence>
<sequence length="213" mass="24405">MNAIRLVNINKHFKDKLILKDVSFEVKEGSFFGIIGKSGSGKTTILNIIGLIESYDTGELFINEKKVGHNKKEKLLLRRHKIGYLFQNFGLADDETVFWNLNICLTYSKLSKEEKKEKIRQALKQFSLDALMDKYVYQLSGGEQQRVALVKLMLQDSDIILADEPTSSLDVENEKLVMDILKSFTEKGKTVIIVTHNQNLHEYFTDSLSLEKL</sequence>
<dbReference type="InterPro" id="IPR027417">
    <property type="entry name" value="P-loop_NTPase"/>
</dbReference>
<organism evidence="4 5">
    <name type="scientific">Lysinibacillus alkalisoli</name>
    <dbReference type="NCBI Taxonomy" id="1911548"/>
    <lineage>
        <taxon>Bacteria</taxon>
        <taxon>Bacillati</taxon>
        <taxon>Bacillota</taxon>
        <taxon>Bacilli</taxon>
        <taxon>Bacillales</taxon>
        <taxon>Bacillaceae</taxon>
        <taxon>Lysinibacillus</taxon>
    </lineage>
</organism>
<evidence type="ECO:0000256" key="2">
    <source>
        <dbReference type="ARBA" id="ARBA00022840"/>
    </source>
</evidence>
<feature type="domain" description="ABC transporter" evidence="3">
    <location>
        <begin position="4"/>
        <end position="213"/>
    </location>
</feature>
<comment type="caution">
    <text evidence="4">The sequence shown here is derived from an EMBL/GenBank/DDBJ whole genome shotgun (WGS) entry which is preliminary data.</text>
</comment>
<dbReference type="PROSITE" id="PS00211">
    <property type="entry name" value="ABC_TRANSPORTER_1"/>
    <property type="match status" value="1"/>
</dbReference>
<keyword evidence="1" id="KW-0547">Nucleotide-binding</keyword>
<dbReference type="GO" id="GO:0005524">
    <property type="term" value="F:ATP binding"/>
    <property type="evidence" value="ECO:0007669"/>
    <property type="project" value="UniProtKB-KW"/>
</dbReference>
<dbReference type="PANTHER" id="PTHR24220">
    <property type="entry name" value="IMPORT ATP-BINDING PROTEIN"/>
    <property type="match status" value="1"/>
</dbReference>
<dbReference type="GO" id="GO:0016887">
    <property type="term" value="F:ATP hydrolysis activity"/>
    <property type="evidence" value="ECO:0007669"/>
    <property type="project" value="InterPro"/>
</dbReference>
<dbReference type="Gene3D" id="3.40.50.300">
    <property type="entry name" value="P-loop containing nucleotide triphosphate hydrolases"/>
    <property type="match status" value="1"/>
</dbReference>
<dbReference type="SUPFAM" id="SSF52540">
    <property type="entry name" value="P-loop containing nucleoside triphosphate hydrolases"/>
    <property type="match status" value="1"/>
</dbReference>
<evidence type="ECO:0000259" key="3">
    <source>
        <dbReference type="PROSITE" id="PS50893"/>
    </source>
</evidence>
<evidence type="ECO:0000256" key="1">
    <source>
        <dbReference type="ARBA" id="ARBA00022741"/>
    </source>
</evidence>
<dbReference type="PANTHER" id="PTHR24220:SF86">
    <property type="entry name" value="ABC TRANSPORTER ABCH.1"/>
    <property type="match status" value="1"/>
</dbReference>
<dbReference type="GO" id="GO:0005886">
    <property type="term" value="C:plasma membrane"/>
    <property type="evidence" value="ECO:0007669"/>
    <property type="project" value="TreeGrafter"/>
</dbReference>
<reference evidence="4" key="2">
    <citation type="submission" date="2020-09" db="EMBL/GenBank/DDBJ databases">
        <authorList>
            <person name="Sun Q."/>
            <person name="Zhou Y."/>
        </authorList>
    </citation>
    <scope>NUCLEOTIDE SEQUENCE</scope>
    <source>
        <strain evidence="4">CGMCC 1.15760</strain>
    </source>
</reference>
<name>A0A917FVY9_9BACI</name>